<dbReference type="Proteomes" id="UP001497497">
    <property type="component" value="Unassembled WGS sequence"/>
</dbReference>
<proteinExistence type="predicted"/>
<sequence length="312" mass="36258">DTYHGFLFVHPHNDKSRLLFDFNDKLAGIQTAIPGNMVGYNTNNETVRVPTKEVIPPILLSQEQYSPGVQMYTITGQPFFFFQTIYKCFKNVNSLKIFKKIKKFKKNKNKNSYFKHPSLICSPYTTHSHSGKGLYIQMGYRVERQYEKIPLEARHLSDEWKTGTCLPSMGRHYFKNLSKELQCERLYPVFLMYNDEGQLGGFGWLFQGVPPSESPRSPVKWFKHSVQFYPAIFDQSMLPPCMFNPEFHVFGIRIYLRNEHTMTCPRPQVPGISDNISEETADSNKNEEVTFRPLNPRDPNITTSPRAPKYSK</sequence>
<name>A0AAV2HAC7_LYMST</name>
<evidence type="ECO:0000313" key="3">
    <source>
        <dbReference type="Proteomes" id="UP001497497"/>
    </source>
</evidence>
<feature type="region of interest" description="Disordered" evidence="1">
    <location>
        <begin position="267"/>
        <end position="312"/>
    </location>
</feature>
<organism evidence="2 3">
    <name type="scientific">Lymnaea stagnalis</name>
    <name type="common">Great pond snail</name>
    <name type="synonym">Helix stagnalis</name>
    <dbReference type="NCBI Taxonomy" id="6523"/>
    <lineage>
        <taxon>Eukaryota</taxon>
        <taxon>Metazoa</taxon>
        <taxon>Spiralia</taxon>
        <taxon>Lophotrochozoa</taxon>
        <taxon>Mollusca</taxon>
        <taxon>Gastropoda</taxon>
        <taxon>Heterobranchia</taxon>
        <taxon>Euthyneura</taxon>
        <taxon>Panpulmonata</taxon>
        <taxon>Hygrophila</taxon>
        <taxon>Lymnaeoidea</taxon>
        <taxon>Lymnaeidae</taxon>
        <taxon>Lymnaea</taxon>
    </lineage>
</organism>
<evidence type="ECO:0000256" key="1">
    <source>
        <dbReference type="SAM" id="MobiDB-lite"/>
    </source>
</evidence>
<evidence type="ECO:0000313" key="2">
    <source>
        <dbReference type="EMBL" id="CAL1530731.1"/>
    </source>
</evidence>
<gene>
    <name evidence="2" type="ORF">GSLYS_00004856001</name>
</gene>
<feature type="non-terminal residue" evidence="2">
    <location>
        <position position="312"/>
    </location>
</feature>
<feature type="non-terminal residue" evidence="2">
    <location>
        <position position="1"/>
    </location>
</feature>
<dbReference type="AlphaFoldDB" id="A0AAV2HAC7"/>
<reference evidence="2 3" key="1">
    <citation type="submission" date="2024-04" db="EMBL/GenBank/DDBJ databases">
        <authorList>
            <consortium name="Genoscope - CEA"/>
            <person name="William W."/>
        </authorList>
    </citation>
    <scope>NUCLEOTIDE SEQUENCE [LARGE SCALE GENOMIC DNA]</scope>
</reference>
<dbReference type="EMBL" id="CAXITT010000074">
    <property type="protein sequence ID" value="CAL1530731.1"/>
    <property type="molecule type" value="Genomic_DNA"/>
</dbReference>
<comment type="caution">
    <text evidence="2">The sequence shown here is derived from an EMBL/GenBank/DDBJ whole genome shotgun (WGS) entry which is preliminary data.</text>
</comment>
<accession>A0AAV2HAC7</accession>
<protein>
    <submittedName>
        <fullName evidence="2">Uncharacterized protein</fullName>
    </submittedName>
</protein>
<keyword evidence="3" id="KW-1185">Reference proteome</keyword>